<evidence type="ECO:0000313" key="2">
    <source>
        <dbReference type="EMBL" id="HIU25291.1"/>
    </source>
</evidence>
<evidence type="ECO:0000256" key="1">
    <source>
        <dbReference type="SAM" id="MobiDB-lite"/>
    </source>
</evidence>
<name>A0A9D1HYY3_9FIRM</name>
<feature type="region of interest" description="Disordered" evidence="1">
    <location>
        <begin position="88"/>
        <end position="118"/>
    </location>
</feature>
<dbReference type="Pfam" id="PF20310">
    <property type="entry name" value="HTH_Tnp_2"/>
    <property type="match status" value="1"/>
</dbReference>
<dbReference type="Proteomes" id="UP000824090">
    <property type="component" value="Unassembled WGS sequence"/>
</dbReference>
<organism evidence="2 3">
    <name type="scientific">Candidatus Allocopromorpha excrementigallinarum</name>
    <dbReference type="NCBI Taxonomy" id="2840742"/>
    <lineage>
        <taxon>Bacteria</taxon>
        <taxon>Bacillati</taxon>
        <taxon>Bacillota</taxon>
        <taxon>Clostridia</taxon>
        <taxon>Eubacteriales</taxon>
        <taxon>Eubacteriaceae</taxon>
        <taxon>Eubacteriaceae incertae sedis</taxon>
        <taxon>Candidatus Allocopromorpha</taxon>
    </lineage>
</organism>
<dbReference type="AlphaFoldDB" id="A0A9D1HYY3"/>
<protein>
    <submittedName>
        <fullName evidence="2">Uncharacterized protein</fullName>
    </submittedName>
</protein>
<dbReference type="EMBL" id="DVMP01000046">
    <property type="protein sequence ID" value="HIU25291.1"/>
    <property type="molecule type" value="Genomic_DNA"/>
</dbReference>
<reference evidence="2" key="2">
    <citation type="journal article" date="2021" name="PeerJ">
        <title>Extensive microbial diversity within the chicken gut microbiome revealed by metagenomics and culture.</title>
        <authorList>
            <person name="Gilroy R."/>
            <person name="Ravi A."/>
            <person name="Getino M."/>
            <person name="Pursley I."/>
            <person name="Horton D.L."/>
            <person name="Alikhan N.F."/>
            <person name="Baker D."/>
            <person name="Gharbi K."/>
            <person name="Hall N."/>
            <person name="Watson M."/>
            <person name="Adriaenssens E.M."/>
            <person name="Foster-Nyarko E."/>
            <person name="Jarju S."/>
            <person name="Secka A."/>
            <person name="Antonio M."/>
            <person name="Oren A."/>
            <person name="Chaudhuri R.R."/>
            <person name="La Ragione R."/>
            <person name="Hildebrand F."/>
            <person name="Pallen M.J."/>
        </authorList>
    </citation>
    <scope>NUCLEOTIDE SEQUENCE</scope>
    <source>
        <strain evidence="2">ChiHcec3-6078</strain>
    </source>
</reference>
<evidence type="ECO:0000313" key="3">
    <source>
        <dbReference type="Proteomes" id="UP000824090"/>
    </source>
</evidence>
<dbReference type="InterPro" id="IPR046929">
    <property type="entry name" value="HTH_Tnp"/>
</dbReference>
<gene>
    <name evidence="2" type="ORF">IAC50_02175</name>
</gene>
<proteinExistence type="predicted"/>
<reference evidence="2" key="1">
    <citation type="submission" date="2020-10" db="EMBL/GenBank/DDBJ databases">
        <authorList>
            <person name="Gilroy R."/>
        </authorList>
    </citation>
    <scope>NUCLEOTIDE SEQUENCE</scope>
    <source>
        <strain evidence="2">ChiHcec3-6078</strain>
    </source>
</reference>
<sequence length="146" mass="16807">MGRGKLTGKELEELRRNPYVVEADEGRIIYSNEFKDYFIHEYMDGKKPGEIFRSAGFDVKALGSKRIERASARWRESFFAGTLGSYEYRPGGEGSGGSGVKRRKRKPEAGKGEEKLKATIEEQRKTILKLREELERLRAEEQEEDK</sequence>
<comment type="caution">
    <text evidence="2">The sequence shown here is derived from an EMBL/GenBank/DDBJ whole genome shotgun (WGS) entry which is preliminary data.</text>
</comment>
<feature type="compositionally biased region" description="Basic and acidic residues" evidence="1">
    <location>
        <begin position="107"/>
        <end position="118"/>
    </location>
</feature>
<accession>A0A9D1HYY3</accession>